<organism evidence="1 2">
    <name type="scientific">Phytomonospora endophytica</name>
    <dbReference type="NCBI Taxonomy" id="714109"/>
    <lineage>
        <taxon>Bacteria</taxon>
        <taxon>Bacillati</taxon>
        <taxon>Actinomycetota</taxon>
        <taxon>Actinomycetes</taxon>
        <taxon>Micromonosporales</taxon>
        <taxon>Micromonosporaceae</taxon>
        <taxon>Phytomonospora</taxon>
    </lineage>
</organism>
<comment type="caution">
    <text evidence="1">The sequence shown here is derived from an EMBL/GenBank/DDBJ whole genome shotgun (WGS) entry which is preliminary data.</text>
</comment>
<dbReference type="Proteomes" id="UP000548476">
    <property type="component" value="Unassembled WGS sequence"/>
</dbReference>
<gene>
    <name evidence="1" type="ORF">HNR73_004833</name>
</gene>
<protein>
    <submittedName>
        <fullName evidence="1">Uncharacterized protein</fullName>
    </submittedName>
</protein>
<dbReference type="AlphaFoldDB" id="A0A841FYB5"/>
<proteinExistence type="predicted"/>
<dbReference type="EMBL" id="JACHGT010000010">
    <property type="protein sequence ID" value="MBB6036960.1"/>
    <property type="molecule type" value="Genomic_DNA"/>
</dbReference>
<evidence type="ECO:0000313" key="1">
    <source>
        <dbReference type="EMBL" id="MBB6036960.1"/>
    </source>
</evidence>
<name>A0A841FYB5_9ACTN</name>
<sequence length="371" mass="38676">MPRSTAGSHRLKSRLPLAVLLAASLAVSVAWTGAESLTWTFVDPPITTARPSLNSLAALAPDSVWAVGRDAEGAVATHWDGTTWTPTPVTEMAWLSDVSFTGPSAAWAVGGGVKPGAHAAAWDGSAWSAARTPLPDAGDRRPWLTAVDALDGSNAWAVGNTGAVGIPDGVAFLERWDGTEWTLVEPDVPDDVTAFSLSDIDVVAADEAWAVGTAYTAGAARPLVLHFDGTAWSVQDVPGQEDGNLTATTVVEGVVYAGGFTSLGGPVEAKPLLLRLDGDVWTPVKTPEDTSWWYGMVPDGRGGLLMTGYTRGSSLVLRFDGETAVIEPGPVPDGYATIQAVSLVPGTTRIWTGGRSETPGRELFVAYTPGQ</sequence>
<evidence type="ECO:0000313" key="2">
    <source>
        <dbReference type="Proteomes" id="UP000548476"/>
    </source>
</evidence>
<accession>A0A841FYB5</accession>
<keyword evidence="2" id="KW-1185">Reference proteome</keyword>
<reference evidence="1 2" key="1">
    <citation type="submission" date="2020-08" db="EMBL/GenBank/DDBJ databases">
        <title>Genomic Encyclopedia of Type Strains, Phase IV (KMG-IV): sequencing the most valuable type-strain genomes for metagenomic binning, comparative biology and taxonomic classification.</title>
        <authorList>
            <person name="Goeker M."/>
        </authorList>
    </citation>
    <scope>NUCLEOTIDE SEQUENCE [LARGE SCALE GENOMIC DNA]</scope>
    <source>
        <strain evidence="1 2">YIM 65646</strain>
    </source>
</reference>
<dbReference type="RefSeq" id="WP_184789784.1">
    <property type="nucleotide sequence ID" value="NZ_BONT01000056.1"/>
</dbReference>